<organism evidence="4 5">
    <name type="scientific">Centaurea solstitialis</name>
    <name type="common">yellow star-thistle</name>
    <dbReference type="NCBI Taxonomy" id="347529"/>
    <lineage>
        <taxon>Eukaryota</taxon>
        <taxon>Viridiplantae</taxon>
        <taxon>Streptophyta</taxon>
        <taxon>Embryophyta</taxon>
        <taxon>Tracheophyta</taxon>
        <taxon>Spermatophyta</taxon>
        <taxon>Magnoliopsida</taxon>
        <taxon>eudicotyledons</taxon>
        <taxon>Gunneridae</taxon>
        <taxon>Pentapetalae</taxon>
        <taxon>asterids</taxon>
        <taxon>campanulids</taxon>
        <taxon>Asterales</taxon>
        <taxon>Asteraceae</taxon>
        <taxon>Carduoideae</taxon>
        <taxon>Cardueae</taxon>
        <taxon>Centaureinae</taxon>
        <taxon>Centaurea</taxon>
    </lineage>
</organism>
<dbReference type="InterPro" id="IPR050145">
    <property type="entry name" value="Centrin_CML-like"/>
</dbReference>
<feature type="domain" description="EF-hand" evidence="3">
    <location>
        <begin position="19"/>
        <end position="54"/>
    </location>
</feature>
<dbReference type="CDD" id="cd00051">
    <property type="entry name" value="EFh"/>
    <property type="match status" value="2"/>
</dbReference>
<dbReference type="Proteomes" id="UP001172457">
    <property type="component" value="Chromosome 1"/>
</dbReference>
<accession>A0AA38TVP5</accession>
<dbReference type="InterPro" id="IPR018247">
    <property type="entry name" value="EF_Hand_1_Ca_BS"/>
</dbReference>
<dbReference type="PANTHER" id="PTHR23050">
    <property type="entry name" value="CALCIUM BINDING PROTEIN"/>
    <property type="match status" value="1"/>
</dbReference>
<keyword evidence="2" id="KW-0106">Calcium</keyword>
<keyword evidence="5" id="KW-1185">Reference proteome</keyword>
<dbReference type="InterPro" id="IPR011992">
    <property type="entry name" value="EF-hand-dom_pair"/>
</dbReference>
<proteinExistence type="predicted"/>
<feature type="domain" description="EF-hand" evidence="3">
    <location>
        <begin position="198"/>
        <end position="233"/>
    </location>
</feature>
<evidence type="ECO:0000256" key="2">
    <source>
        <dbReference type="ARBA" id="ARBA00022837"/>
    </source>
</evidence>
<evidence type="ECO:0000259" key="3">
    <source>
        <dbReference type="PROSITE" id="PS50222"/>
    </source>
</evidence>
<sequence>MAFKTTSMTNNSDDGRRELTVKEFKRWLMKFDNDKDGRISRKELQQVVKATGGWFSRLKGTAGIKSADKNGNGFVDGCEIENLIQFAQKELGSDIVLSSIDAIPKSDSRFSKDEFNLILKSESDFFFPKSDSDNFREIRMRPTMTARDVIHNNIIETFEQILLEISKTTKLISYFINKKMAFKTSYMTKNSDDGRRELTVNEFKRWLMKFDTDKDGRISRKELRQVVRATGGWFSRWKGTAGIRSADKNGNGFVDGCEIENLIQFAEKELGISSGGDYNKIGISSIEQGRELRHGHHPLQANHISRIIKRLKC</sequence>
<evidence type="ECO:0000313" key="4">
    <source>
        <dbReference type="EMBL" id="KAJ9567764.1"/>
    </source>
</evidence>
<dbReference type="Pfam" id="PF13202">
    <property type="entry name" value="EF-hand_5"/>
    <property type="match status" value="2"/>
</dbReference>
<protein>
    <recommendedName>
        <fullName evidence="3">EF-hand domain-containing protein</fullName>
    </recommendedName>
</protein>
<dbReference type="InterPro" id="IPR002048">
    <property type="entry name" value="EF_hand_dom"/>
</dbReference>
<dbReference type="PROSITE" id="PS50222">
    <property type="entry name" value="EF_HAND_2"/>
    <property type="match status" value="2"/>
</dbReference>
<gene>
    <name evidence="4" type="ORF">OSB04_003730</name>
</gene>
<dbReference type="SMART" id="SM00054">
    <property type="entry name" value="EFh"/>
    <property type="match status" value="2"/>
</dbReference>
<dbReference type="SUPFAM" id="SSF47473">
    <property type="entry name" value="EF-hand"/>
    <property type="match status" value="1"/>
</dbReference>
<comment type="caution">
    <text evidence="4">The sequence shown here is derived from an EMBL/GenBank/DDBJ whole genome shotgun (WGS) entry which is preliminary data.</text>
</comment>
<dbReference type="GO" id="GO:0005509">
    <property type="term" value="F:calcium ion binding"/>
    <property type="evidence" value="ECO:0007669"/>
    <property type="project" value="InterPro"/>
</dbReference>
<evidence type="ECO:0000256" key="1">
    <source>
        <dbReference type="ARBA" id="ARBA00022737"/>
    </source>
</evidence>
<name>A0AA38TVP5_9ASTR</name>
<dbReference type="Gene3D" id="1.10.238.10">
    <property type="entry name" value="EF-hand"/>
    <property type="match status" value="2"/>
</dbReference>
<evidence type="ECO:0000313" key="5">
    <source>
        <dbReference type="Proteomes" id="UP001172457"/>
    </source>
</evidence>
<dbReference type="AlphaFoldDB" id="A0AA38TVP5"/>
<dbReference type="EMBL" id="JARYMX010000001">
    <property type="protein sequence ID" value="KAJ9567764.1"/>
    <property type="molecule type" value="Genomic_DNA"/>
</dbReference>
<keyword evidence="1" id="KW-0677">Repeat</keyword>
<dbReference type="PROSITE" id="PS00018">
    <property type="entry name" value="EF_HAND_1"/>
    <property type="match status" value="4"/>
</dbReference>
<reference evidence="4" key="1">
    <citation type="submission" date="2023-03" db="EMBL/GenBank/DDBJ databases">
        <title>Chromosome-scale reference genome and RAD-based genetic map of yellow starthistle (Centaurea solstitialis) reveal putative structural variation and QTLs associated with invader traits.</title>
        <authorList>
            <person name="Reatini B."/>
            <person name="Cang F.A."/>
            <person name="Jiang Q."/>
            <person name="Mckibben M.T.W."/>
            <person name="Barker M.S."/>
            <person name="Rieseberg L.H."/>
            <person name="Dlugosch K.M."/>
        </authorList>
    </citation>
    <scope>NUCLEOTIDE SEQUENCE</scope>
    <source>
        <strain evidence="4">CAN-66</strain>
        <tissue evidence="4">Leaf</tissue>
    </source>
</reference>